<reference evidence="7 8" key="1">
    <citation type="journal article" date="2018" name="Arch. Microbiol.">
        <title>New insights into the metabolic potential of the phototrophic purple bacterium Rhodopila globiformis DSM 161(T) from its draft genome sequence and evidence for a vanadium-dependent nitrogenase.</title>
        <authorList>
            <person name="Imhoff J.F."/>
            <person name="Rahn T."/>
            <person name="Kunzel S."/>
            <person name="Neulinger S.C."/>
        </authorList>
    </citation>
    <scope>NUCLEOTIDE SEQUENCE [LARGE SCALE GENOMIC DNA]</scope>
    <source>
        <strain evidence="7 8">DSM 16996</strain>
    </source>
</reference>
<gene>
    <name evidence="5" type="primary">vapC</name>
    <name evidence="7" type="ORF">CCR94_19135</name>
</gene>
<dbReference type="GO" id="GO:0090729">
    <property type="term" value="F:toxin activity"/>
    <property type="evidence" value="ECO:0007669"/>
    <property type="project" value="UniProtKB-KW"/>
</dbReference>
<dbReference type="SUPFAM" id="SSF88723">
    <property type="entry name" value="PIN domain-like"/>
    <property type="match status" value="1"/>
</dbReference>
<evidence type="ECO:0000256" key="2">
    <source>
        <dbReference type="ARBA" id="ARBA00022722"/>
    </source>
</evidence>
<keyword evidence="4 5" id="KW-0378">Hydrolase</keyword>
<proteinExistence type="inferred from homology"/>
<evidence type="ECO:0000256" key="1">
    <source>
        <dbReference type="ARBA" id="ARBA00022649"/>
    </source>
</evidence>
<evidence type="ECO:0000313" key="8">
    <source>
        <dbReference type="Proteomes" id="UP000239089"/>
    </source>
</evidence>
<dbReference type="EMBL" id="NHSJ01000119">
    <property type="protein sequence ID" value="PPQ27825.1"/>
    <property type="molecule type" value="Genomic_DNA"/>
</dbReference>
<comment type="function">
    <text evidence="5">Toxic component of a toxin-antitoxin (TA) system. An RNase.</text>
</comment>
<comment type="cofactor">
    <cofactor evidence="5">
        <name>Mg(2+)</name>
        <dbReference type="ChEBI" id="CHEBI:18420"/>
    </cofactor>
</comment>
<evidence type="ECO:0000256" key="4">
    <source>
        <dbReference type="ARBA" id="ARBA00022801"/>
    </source>
</evidence>
<keyword evidence="1 5" id="KW-1277">Toxin-antitoxin system</keyword>
<comment type="caution">
    <text evidence="7">The sequence shown here is derived from an EMBL/GenBank/DDBJ whole genome shotgun (WGS) entry which is preliminary data.</text>
</comment>
<protein>
    <recommendedName>
        <fullName evidence="5">Ribonuclease VapC</fullName>
        <shortName evidence="5">RNase VapC</shortName>
        <ecNumber evidence="5">3.1.-.-</ecNumber>
    </recommendedName>
    <alternativeName>
        <fullName evidence="5">Toxin VapC</fullName>
    </alternativeName>
</protein>
<dbReference type="GO" id="GO:0004540">
    <property type="term" value="F:RNA nuclease activity"/>
    <property type="evidence" value="ECO:0007669"/>
    <property type="project" value="InterPro"/>
</dbReference>
<dbReference type="InterPro" id="IPR029060">
    <property type="entry name" value="PIN-like_dom_sf"/>
</dbReference>
<accession>A0A2S6MZM0</accession>
<evidence type="ECO:0000256" key="3">
    <source>
        <dbReference type="ARBA" id="ARBA00022723"/>
    </source>
</evidence>
<keyword evidence="5" id="KW-0800">Toxin</keyword>
<comment type="similarity">
    <text evidence="5">Belongs to the PINc/VapC protein family.</text>
</comment>
<dbReference type="Proteomes" id="UP000239089">
    <property type="component" value="Unassembled WGS sequence"/>
</dbReference>
<dbReference type="RefSeq" id="WP_104509435.1">
    <property type="nucleotide sequence ID" value="NZ_JACIGC010000054.1"/>
</dbReference>
<name>A0A2S6MZM0_9HYPH</name>
<keyword evidence="8" id="KW-1185">Reference proteome</keyword>
<dbReference type="OrthoDB" id="163436at2"/>
<dbReference type="GO" id="GO:0016787">
    <property type="term" value="F:hydrolase activity"/>
    <property type="evidence" value="ECO:0007669"/>
    <property type="project" value="UniProtKB-KW"/>
</dbReference>
<keyword evidence="5" id="KW-0460">Magnesium</keyword>
<keyword evidence="3 5" id="KW-0479">Metal-binding</keyword>
<evidence type="ECO:0000259" key="6">
    <source>
        <dbReference type="Pfam" id="PF01850"/>
    </source>
</evidence>
<feature type="domain" description="PIN" evidence="6">
    <location>
        <begin position="4"/>
        <end position="113"/>
    </location>
</feature>
<dbReference type="InterPro" id="IPR002716">
    <property type="entry name" value="PIN_dom"/>
</dbReference>
<sequence>MTAFFDTNVLICAQEQGAKADKARALLAAGGILSVQVLNEFTAVARRKLGKDWGEIGEAIEDALTLLDPPLPLTVTLHKAARSLADDHKVSFYDALIVAAALEADCETLFSEDLQNGRAFGKLKIVNPFV</sequence>
<dbReference type="GO" id="GO:0000287">
    <property type="term" value="F:magnesium ion binding"/>
    <property type="evidence" value="ECO:0007669"/>
    <property type="project" value="UniProtKB-UniRule"/>
</dbReference>
<dbReference type="AlphaFoldDB" id="A0A2S6MZM0"/>
<dbReference type="HAMAP" id="MF_00265">
    <property type="entry name" value="VapC_Nob1"/>
    <property type="match status" value="1"/>
</dbReference>
<feature type="binding site" evidence="5">
    <location>
        <position position="94"/>
    </location>
    <ligand>
        <name>Mg(2+)</name>
        <dbReference type="ChEBI" id="CHEBI:18420"/>
    </ligand>
</feature>
<dbReference type="Pfam" id="PF01850">
    <property type="entry name" value="PIN"/>
    <property type="match status" value="1"/>
</dbReference>
<feature type="binding site" evidence="5">
    <location>
        <position position="6"/>
    </location>
    <ligand>
        <name>Mg(2+)</name>
        <dbReference type="ChEBI" id="CHEBI:18420"/>
    </ligand>
</feature>
<dbReference type="EC" id="3.1.-.-" evidence="5"/>
<evidence type="ECO:0000256" key="5">
    <source>
        <dbReference type="HAMAP-Rule" id="MF_00265"/>
    </source>
</evidence>
<dbReference type="Gene3D" id="3.40.50.1010">
    <property type="entry name" value="5'-nuclease"/>
    <property type="match status" value="1"/>
</dbReference>
<evidence type="ECO:0000313" key="7">
    <source>
        <dbReference type="EMBL" id="PPQ27825.1"/>
    </source>
</evidence>
<keyword evidence="2 5" id="KW-0540">Nuclease</keyword>
<organism evidence="7 8">
    <name type="scientific">Rhodoblastus sphagnicola</name>
    <dbReference type="NCBI Taxonomy" id="333368"/>
    <lineage>
        <taxon>Bacteria</taxon>
        <taxon>Pseudomonadati</taxon>
        <taxon>Pseudomonadota</taxon>
        <taxon>Alphaproteobacteria</taxon>
        <taxon>Hyphomicrobiales</taxon>
        <taxon>Rhodoblastaceae</taxon>
        <taxon>Rhodoblastus</taxon>
    </lineage>
</organism>
<dbReference type="CDD" id="cd18692">
    <property type="entry name" value="PIN_VapC-like"/>
    <property type="match status" value="1"/>
</dbReference>
<dbReference type="InterPro" id="IPR022907">
    <property type="entry name" value="VapC_family"/>
</dbReference>